<dbReference type="GO" id="GO:0005737">
    <property type="term" value="C:cytoplasm"/>
    <property type="evidence" value="ECO:0007669"/>
    <property type="project" value="TreeGrafter"/>
</dbReference>
<sequence>MTDLIYAIPDIHGHLQELDRALRLIEADGGSDAEIVFLGDLVDRGPDSRGVIERLMRGRVEGRRWHILTGNHDELFLRFLADGSVDHPRIMSKVPWTHRRLGGLATLASYGIDAEEDASLDVLLNAARDAVPADHVRFLSELPRHLERGPLLFVHAGIRPGVPLAQQDPEDLIWIRDPFLDFRDPHPWLVVHGHTALDYPRHFGNRIDLDGGAGYGRPVRPAVLEGRDCWLLTERGREPLTP</sequence>
<protein>
    <submittedName>
        <fullName evidence="2">Serine/threonine protein phosphatase 1</fullName>
    </submittedName>
</protein>
<proteinExistence type="predicted"/>
<organism evidence="2 3">
    <name type="scientific">Jhaorihella thermophila</name>
    <dbReference type="NCBI Taxonomy" id="488547"/>
    <lineage>
        <taxon>Bacteria</taxon>
        <taxon>Pseudomonadati</taxon>
        <taxon>Pseudomonadota</taxon>
        <taxon>Alphaproteobacteria</taxon>
        <taxon>Rhodobacterales</taxon>
        <taxon>Paracoccaceae</taxon>
        <taxon>Jhaorihella</taxon>
    </lineage>
</organism>
<gene>
    <name evidence="2" type="ORF">SAMN05421751_10661</name>
</gene>
<dbReference type="InterPro" id="IPR004843">
    <property type="entry name" value="Calcineurin-like_PHP"/>
</dbReference>
<evidence type="ECO:0000313" key="3">
    <source>
        <dbReference type="Proteomes" id="UP000236742"/>
    </source>
</evidence>
<dbReference type="GO" id="GO:0008803">
    <property type="term" value="F:bis(5'-nucleosyl)-tetraphosphatase (symmetrical) activity"/>
    <property type="evidence" value="ECO:0007669"/>
    <property type="project" value="TreeGrafter"/>
</dbReference>
<dbReference type="Gene3D" id="3.60.21.10">
    <property type="match status" value="1"/>
</dbReference>
<dbReference type="AlphaFoldDB" id="A0A1H5VID1"/>
<accession>A0A1H5VID1</accession>
<keyword evidence="3" id="KW-1185">Reference proteome</keyword>
<dbReference type="Proteomes" id="UP000236742">
    <property type="component" value="Unassembled WGS sequence"/>
</dbReference>
<evidence type="ECO:0000259" key="1">
    <source>
        <dbReference type="Pfam" id="PF00149"/>
    </source>
</evidence>
<dbReference type="SUPFAM" id="SSF56300">
    <property type="entry name" value="Metallo-dependent phosphatases"/>
    <property type="match status" value="1"/>
</dbReference>
<reference evidence="2 3" key="1">
    <citation type="submission" date="2016-10" db="EMBL/GenBank/DDBJ databases">
        <authorList>
            <person name="de Groot N.N."/>
        </authorList>
    </citation>
    <scope>NUCLEOTIDE SEQUENCE [LARGE SCALE GENOMIC DNA]</scope>
    <source>
        <strain evidence="2 3">DSM 23413</strain>
    </source>
</reference>
<dbReference type="Pfam" id="PF00149">
    <property type="entry name" value="Metallophos"/>
    <property type="match status" value="1"/>
</dbReference>
<name>A0A1H5VID1_9RHOB</name>
<dbReference type="PANTHER" id="PTHR42850">
    <property type="entry name" value="METALLOPHOSPHOESTERASE"/>
    <property type="match status" value="1"/>
</dbReference>
<dbReference type="GO" id="GO:0016791">
    <property type="term" value="F:phosphatase activity"/>
    <property type="evidence" value="ECO:0007669"/>
    <property type="project" value="TreeGrafter"/>
</dbReference>
<feature type="domain" description="Calcineurin-like phosphoesterase" evidence="1">
    <location>
        <begin position="5"/>
        <end position="202"/>
    </location>
</feature>
<dbReference type="RefSeq" id="WP_104007752.1">
    <property type="nucleotide sequence ID" value="NZ_FNVD01000006.1"/>
</dbReference>
<dbReference type="InterPro" id="IPR029052">
    <property type="entry name" value="Metallo-depent_PP-like"/>
</dbReference>
<dbReference type="GO" id="GO:0110154">
    <property type="term" value="P:RNA decapping"/>
    <property type="evidence" value="ECO:0007669"/>
    <property type="project" value="TreeGrafter"/>
</dbReference>
<dbReference type="EMBL" id="FNVD01000006">
    <property type="protein sequence ID" value="SEF87125.1"/>
    <property type="molecule type" value="Genomic_DNA"/>
</dbReference>
<dbReference type="OrthoDB" id="9807890at2"/>
<dbReference type="InterPro" id="IPR050126">
    <property type="entry name" value="Ap4A_hydrolase"/>
</dbReference>
<dbReference type="PANTHER" id="PTHR42850:SF4">
    <property type="entry name" value="ZINC-DEPENDENT ENDOPOLYPHOSPHATASE"/>
    <property type="match status" value="1"/>
</dbReference>
<evidence type="ECO:0000313" key="2">
    <source>
        <dbReference type="EMBL" id="SEF87125.1"/>
    </source>
</evidence>